<feature type="domain" description="FAD dependent oxidoreductase" evidence="2">
    <location>
        <begin position="8"/>
        <end position="364"/>
    </location>
</feature>
<keyword evidence="1" id="KW-0560">Oxidoreductase</keyword>
<protein>
    <submittedName>
        <fullName evidence="3">FAD-binding oxidoreductase</fullName>
    </submittedName>
</protein>
<reference evidence="3" key="2">
    <citation type="submission" date="2021-09" db="EMBL/GenBank/DDBJ databases">
        <authorList>
            <person name="Gilroy R."/>
        </authorList>
    </citation>
    <scope>NUCLEOTIDE SEQUENCE</scope>
    <source>
        <strain evidence="3">ChiGjej5B5-7349</strain>
    </source>
</reference>
<dbReference type="InterPro" id="IPR006076">
    <property type="entry name" value="FAD-dep_OxRdtase"/>
</dbReference>
<dbReference type="EMBL" id="DYUK01000127">
    <property type="protein sequence ID" value="HJG79932.1"/>
    <property type="molecule type" value="Genomic_DNA"/>
</dbReference>
<dbReference type="Pfam" id="PF01266">
    <property type="entry name" value="DAO"/>
    <property type="match status" value="1"/>
</dbReference>
<comment type="caution">
    <text evidence="3">The sequence shown here is derived from an EMBL/GenBank/DDBJ whole genome shotgun (WGS) entry which is preliminary data.</text>
</comment>
<dbReference type="PANTHER" id="PTHR13847:SF287">
    <property type="entry name" value="FAD-DEPENDENT OXIDOREDUCTASE DOMAIN-CONTAINING PROTEIN 1"/>
    <property type="match status" value="1"/>
</dbReference>
<dbReference type="GO" id="GO:0016491">
    <property type="term" value="F:oxidoreductase activity"/>
    <property type="evidence" value="ECO:0007669"/>
    <property type="project" value="UniProtKB-KW"/>
</dbReference>
<evidence type="ECO:0000313" key="3">
    <source>
        <dbReference type="EMBL" id="HJG79932.1"/>
    </source>
</evidence>
<accession>A0A921SNH3</accession>
<name>A0A921SNH3_9MICO</name>
<dbReference type="Proteomes" id="UP000784435">
    <property type="component" value="Unassembled WGS sequence"/>
</dbReference>
<dbReference type="SUPFAM" id="SSF51905">
    <property type="entry name" value="FAD/NAD(P)-binding domain"/>
    <property type="match status" value="1"/>
</dbReference>
<reference evidence="3" key="1">
    <citation type="journal article" date="2021" name="PeerJ">
        <title>Extensive microbial diversity within the chicken gut microbiome revealed by metagenomics and culture.</title>
        <authorList>
            <person name="Gilroy R."/>
            <person name="Ravi A."/>
            <person name="Getino M."/>
            <person name="Pursley I."/>
            <person name="Horton D.L."/>
            <person name="Alikhan N.F."/>
            <person name="Baker D."/>
            <person name="Gharbi K."/>
            <person name="Hall N."/>
            <person name="Watson M."/>
            <person name="Adriaenssens E.M."/>
            <person name="Foster-Nyarko E."/>
            <person name="Jarju S."/>
            <person name="Secka A."/>
            <person name="Antonio M."/>
            <person name="Oren A."/>
            <person name="Chaudhuri R.R."/>
            <person name="La Ragione R."/>
            <person name="Hildebrand F."/>
            <person name="Pallen M.J."/>
        </authorList>
    </citation>
    <scope>NUCLEOTIDE SEQUENCE</scope>
    <source>
        <strain evidence="3">ChiGjej5B5-7349</strain>
    </source>
</reference>
<proteinExistence type="predicted"/>
<evidence type="ECO:0000313" key="4">
    <source>
        <dbReference type="Proteomes" id="UP000784435"/>
    </source>
</evidence>
<sequence length="394" mass="42009">MVDVHVVDVVVVGGGIMGLTSAYELSRAGLRVLVVERGELGCGSTSKAAGGLRSQFSDEANILLGARSLESYVRMQDERHHALDLLRTGYLFLLSDEADLARFEQDVALQNELGLPTRILTVAEAVALSPVVSPDGLVAAVFNPADAHCTPEAAVGAYAHEARRAGAVIWTRAEATDIEVANGRVQAVTVARSGLGGGAQREREVRVGTAHVVCAAGVWSPAIATMVGIDLPIRPLKRHVVVTEPVDFDARAMPFTIDFATSFYFHSEGSGLLMGAPEVQDTWEYDLRTDPAWLEHLGDLIEHRAPQLGEAEVRAGWAGLYEVTPDHNALIGSARDVEGFHYACGFSGHGFLQGPAVGEVVKDLVTGRTPFVDVSGLGLDRFAGGVLRRELTVV</sequence>
<gene>
    <name evidence="3" type="ORF">K8V08_05935</name>
</gene>
<dbReference type="PANTHER" id="PTHR13847">
    <property type="entry name" value="SARCOSINE DEHYDROGENASE-RELATED"/>
    <property type="match status" value="1"/>
</dbReference>
<organism evidence="3 4">
    <name type="scientific">Brevibacterium senegalense</name>
    <dbReference type="NCBI Taxonomy" id="1033736"/>
    <lineage>
        <taxon>Bacteria</taxon>
        <taxon>Bacillati</taxon>
        <taxon>Actinomycetota</taxon>
        <taxon>Actinomycetes</taxon>
        <taxon>Micrococcales</taxon>
        <taxon>Brevibacteriaceae</taxon>
        <taxon>Brevibacterium</taxon>
    </lineage>
</organism>
<evidence type="ECO:0000259" key="2">
    <source>
        <dbReference type="Pfam" id="PF01266"/>
    </source>
</evidence>
<dbReference type="Gene3D" id="3.50.50.60">
    <property type="entry name" value="FAD/NAD(P)-binding domain"/>
    <property type="match status" value="1"/>
</dbReference>
<evidence type="ECO:0000256" key="1">
    <source>
        <dbReference type="ARBA" id="ARBA00023002"/>
    </source>
</evidence>
<dbReference type="Gene3D" id="3.30.9.10">
    <property type="entry name" value="D-Amino Acid Oxidase, subunit A, domain 2"/>
    <property type="match status" value="1"/>
</dbReference>
<dbReference type="InterPro" id="IPR036188">
    <property type="entry name" value="FAD/NAD-bd_sf"/>
</dbReference>
<dbReference type="AlphaFoldDB" id="A0A921SNH3"/>
<dbReference type="SUPFAM" id="SSF54373">
    <property type="entry name" value="FAD-linked reductases, C-terminal domain"/>
    <property type="match status" value="1"/>
</dbReference>
<dbReference type="GO" id="GO:0005737">
    <property type="term" value="C:cytoplasm"/>
    <property type="evidence" value="ECO:0007669"/>
    <property type="project" value="TreeGrafter"/>
</dbReference>